<geneLocation type="plasmid" evidence="7">
    <name>pec98_3</name>
</geneLocation>
<dbReference type="EMBL" id="JACCJF010000042">
    <property type="protein sequence ID" value="MBZ4695815.1"/>
    <property type="molecule type" value="Genomic_DNA"/>
</dbReference>
<dbReference type="AlphaFoldDB" id="A0A0J1XFK3"/>
<dbReference type="InterPro" id="IPR006116">
    <property type="entry name" value="NT_2-5OAS_ClassI-CCAase"/>
</dbReference>
<evidence type="ECO:0000313" key="6">
    <source>
        <dbReference type="Proteomes" id="UP000184077"/>
    </source>
</evidence>
<dbReference type="CDD" id="cd05400">
    <property type="entry name" value="NT_2-5OAS_ClassI-CCAase"/>
    <property type="match status" value="1"/>
</dbReference>
<geneLocation type="plasmid" evidence="2">
    <name>pEc98_3</name>
</geneLocation>
<evidence type="ECO:0000313" key="3">
    <source>
        <dbReference type="EMBL" id="HAZ7494801.1"/>
    </source>
</evidence>
<dbReference type="RefSeq" id="WP_000218942.1">
    <property type="nucleotide sequence ID" value="NZ_BAAFKC010000004.1"/>
</dbReference>
<proteinExistence type="predicted"/>
<dbReference type="Proteomes" id="UP000225264">
    <property type="component" value="Unassembled WGS sequence"/>
</dbReference>
<evidence type="ECO:0000313" key="4">
    <source>
        <dbReference type="EMBL" id="MBZ4695815.1"/>
    </source>
</evidence>
<dbReference type="EMBL" id="DADPIR010000078">
    <property type="protein sequence ID" value="HAZ7494801.1"/>
    <property type="molecule type" value="Genomic_DNA"/>
</dbReference>
<evidence type="ECO:0000256" key="1">
    <source>
        <dbReference type="ARBA" id="ARBA00023118"/>
    </source>
</evidence>
<dbReference type="GO" id="GO:0016779">
    <property type="term" value="F:nucleotidyltransferase activity"/>
    <property type="evidence" value="ECO:0007669"/>
    <property type="project" value="InterPro"/>
</dbReference>
<evidence type="ECO:0000313" key="7">
    <source>
        <dbReference type="Proteomes" id="UP000225264"/>
    </source>
</evidence>
<dbReference type="Proteomes" id="UP000868636">
    <property type="component" value="Unassembled WGS sequence"/>
</dbReference>
<dbReference type="EMBL" id="CP024095">
    <property type="protein sequence ID" value="ATP26884.1"/>
    <property type="molecule type" value="Genomic_DNA"/>
</dbReference>
<protein>
    <submittedName>
        <fullName evidence="4 5">Nucleotidyltransferase</fullName>
    </submittedName>
</protein>
<keyword evidence="2" id="KW-0614">Plasmid</keyword>
<reference evidence="3" key="3">
    <citation type="journal article" date="2018" name="Genome Biol.">
        <title>SKESA: strategic k-mer extension for scrupulous assemblies.</title>
        <authorList>
            <person name="Souvorov A."/>
            <person name="Agarwala R."/>
            <person name="Lipman D.J."/>
        </authorList>
    </citation>
    <scope>NUCLEOTIDE SEQUENCE</scope>
    <source>
        <strain evidence="3">SJP41</strain>
    </source>
</reference>
<evidence type="ECO:0000313" key="2">
    <source>
        <dbReference type="EMBL" id="ATP26884.1"/>
    </source>
</evidence>
<reference evidence="4 7" key="4">
    <citation type="submission" date="2020-06" db="EMBL/GenBank/DDBJ databases">
        <title>Genomic analysis of Escherichia coli Ec98 resistant to antibiotic.</title>
        <authorList>
            <person name="Campos L."/>
        </authorList>
    </citation>
    <scope>NUCLEOTIDE SEQUENCE [LARGE SCALE GENOMIC DNA]</scope>
    <source>
        <strain evidence="4 7">UFU_EC98</strain>
    </source>
</reference>
<keyword evidence="1" id="KW-0051">Antiviral defense</keyword>
<reference evidence="5 6" key="1">
    <citation type="submission" date="2016-10" db="EMBL/GenBank/DDBJ databases">
        <title>Comprehensive resistome analysis reveals the prevalence of NDM and MCR-1 in Chinese poultry production.</title>
        <authorList>
            <person name="Wang Y."/>
            <person name="Zhang R."/>
            <person name="Li J."/>
            <person name="Wu Z."/>
            <person name="Wenjuan Y."/>
            <person name="Schwarz S."/>
            <person name="Tyrrell J."/>
            <person name="Zheng Y."/>
            <person name="Wang S."/>
            <person name="Shen Z."/>
            <person name="Liu Z."/>
            <person name="Lei L."/>
            <person name="Li M."/>
            <person name="Zhang Q."/>
            <person name="Wu C."/>
            <person name="Zhang Q."/>
            <person name="Wu Y."/>
            <person name="Walsh T."/>
            <person name="Shen J."/>
        </authorList>
    </citation>
    <scope>NUCLEOTIDE SEQUENCE [LARGE SCALE GENOMIC DNA]</scope>
    <source>
        <strain evidence="5 6">574</strain>
    </source>
</reference>
<dbReference type="EMBL" id="MOHC01000039">
    <property type="protein sequence ID" value="OJN35368.1"/>
    <property type="molecule type" value="Genomic_DNA"/>
</dbReference>
<reference evidence="2 7" key="2">
    <citation type="submission" date="2017-10" db="EMBL/GenBank/DDBJ databases">
        <title>Genome and in vitro analysis of Escherichia coli resistant to antibiotic.</title>
        <authorList>
            <person name="Pereira U.P."/>
            <person name="Facimoto C.T."/>
            <person name="Campos P.A."/>
            <person name="Araujo B.F."/>
            <person name="Royer S."/>
            <person name="Goncalves I.R."/>
            <person name="Ferreira M.L."/>
            <person name="Gontijo P."/>
            <person name="Ribas R.M."/>
        </authorList>
    </citation>
    <scope>NUCLEOTIDE SEQUENCE [LARGE SCALE GENOMIC DNA]</scope>
    <source>
        <strain evidence="2 7">UFU_EC98</strain>
        <plasmid evidence="2">pEc98_3</plasmid>
        <plasmid evidence="7">pec98_3</plasmid>
    </source>
</reference>
<organism evidence="5 6">
    <name type="scientific">Escherichia coli</name>
    <dbReference type="NCBI Taxonomy" id="562"/>
    <lineage>
        <taxon>Bacteria</taxon>
        <taxon>Pseudomonadati</taxon>
        <taxon>Pseudomonadota</taxon>
        <taxon>Gammaproteobacteria</taxon>
        <taxon>Enterobacterales</taxon>
        <taxon>Enterobacteriaceae</taxon>
        <taxon>Escherichia</taxon>
    </lineage>
</organism>
<dbReference type="SUPFAM" id="SSF81301">
    <property type="entry name" value="Nucleotidyltransferase"/>
    <property type="match status" value="1"/>
</dbReference>
<sequence length="258" mass="30480">MTVSTYLESIKSNAYQRDITITNSIATIKNRLNGYFAGELVSHFVFGSYSRNTMLPRSYDPSSDVDYMVVFKNVIYQPQTYLNKLRDFVNYYYRTSEIKQSHPTIQLNLNHITFELVPASHNILFGYQIPSNQDFLNRWMNTDPNAFNTDLTNCNKNNNNLIKPLIRIMKYWNANAGYVFESYQLEKDIVSFNYFWCSTLKEYFYSAVEQLSGSYYLAQWKKDKIQHLKNSVMMSKYYEQLNNHFAAENEIKKILPIK</sequence>
<dbReference type="Gene3D" id="3.30.460.10">
    <property type="entry name" value="Beta Polymerase, domain 2"/>
    <property type="match status" value="1"/>
</dbReference>
<dbReference type="Pfam" id="PF18144">
    <property type="entry name" value="SMODS"/>
    <property type="match status" value="1"/>
</dbReference>
<dbReference type="InterPro" id="IPR043519">
    <property type="entry name" value="NT_sf"/>
</dbReference>
<dbReference type="Proteomes" id="UP000184077">
    <property type="component" value="Unassembled WGS sequence"/>
</dbReference>
<dbReference type="GO" id="GO:0051607">
    <property type="term" value="P:defense response to virus"/>
    <property type="evidence" value="ECO:0007669"/>
    <property type="project" value="UniProtKB-KW"/>
</dbReference>
<evidence type="ECO:0000313" key="5">
    <source>
        <dbReference type="EMBL" id="OJN35368.1"/>
    </source>
</evidence>
<accession>A0A0J1XFK3</accession>
<gene>
    <name evidence="5" type="ORF">BK300_21540</name>
    <name evidence="4" type="ORF">CQ842_22730</name>
    <name evidence="2" type="ORF">CQ842_25590</name>
    <name evidence="3" type="ORF">J8F57_005134</name>
</gene>
<name>A0A0J1XFK3_ECOLX</name>
<reference evidence="3" key="5">
    <citation type="submission" date="2021-03" db="EMBL/GenBank/DDBJ databases">
        <authorList>
            <consortium name="NCBI Pathogen Detection Project"/>
        </authorList>
    </citation>
    <scope>NUCLEOTIDE SEQUENCE</scope>
    <source>
        <strain evidence="3">SJP41</strain>
    </source>
</reference>